<dbReference type="AlphaFoldDB" id="A0A6A7ALD2"/>
<evidence type="ECO:0000313" key="3">
    <source>
        <dbReference type="EMBL" id="KAF2833963.1"/>
    </source>
</evidence>
<sequence>MEVDRTNPVLRARLNMQPRVKQVTPVSTKKSVSVAAIFQKQAQKAAKGSTTPQSAVSVPKSALKDASNEKAQSLKSRSSSRSPHKVGWKVSKKRSDVHPLAVAFKETSDDYRRHLYRTATLKINQTLEALLHNLYENTLQTVSSDADNSQEEPLRLTVPAKFERAAQKLYLPISAYNVRLTRTNTNGERDYLVRTLETRMHDFEEHLAEQTAEIERLRKNWETLVGEIWKVGVHCLGEDIMKSMLLTNKDGYVLSSCPSKVTEPASTLFVPEHGTSPAPRKKRVTFETPTIANDDLPNTETVSFDFLYQPTRLRLEPLPAVPALPEKAIEDLSVQVKELGSKQLEDYRKVERENHAHWQKKTAQLMNVLKD</sequence>
<dbReference type="EMBL" id="MU006216">
    <property type="protein sequence ID" value="KAF2833963.1"/>
    <property type="molecule type" value="Genomic_DNA"/>
</dbReference>
<gene>
    <name evidence="3" type="ORF">CC86DRAFT_339643</name>
</gene>
<organism evidence="3 4">
    <name type="scientific">Ophiobolus disseminans</name>
    <dbReference type="NCBI Taxonomy" id="1469910"/>
    <lineage>
        <taxon>Eukaryota</taxon>
        <taxon>Fungi</taxon>
        <taxon>Dikarya</taxon>
        <taxon>Ascomycota</taxon>
        <taxon>Pezizomycotina</taxon>
        <taxon>Dothideomycetes</taxon>
        <taxon>Pleosporomycetidae</taxon>
        <taxon>Pleosporales</taxon>
        <taxon>Pleosporineae</taxon>
        <taxon>Phaeosphaeriaceae</taxon>
        <taxon>Ophiobolus</taxon>
    </lineage>
</organism>
<evidence type="ECO:0000313" key="4">
    <source>
        <dbReference type="Proteomes" id="UP000799424"/>
    </source>
</evidence>
<protein>
    <submittedName>
        <fullName evidence="3">Uncharacterized protein</fullName>
    </submittedName>
</protein>
<feature type="region of interest" description="Disordered" evidence="2">
    <location>
        <begin position="42"/>
        <end position="92"/>
    </location>
</feature>
<keyword evidence="1" id="KW-0175">Coiled coil</keyword>
<name>A0A6A7ALD2_9PLEO</name>
<keyword evidence="4" id="KW-1185">Reference proteome</keyword>
<accession>A0A6A7ALD2</accession>
<reference evidence="3" key="1">
    <citation type="journal article" date="2020" name="Stud. Mycol.">
        <title>101 Dothideomycetes genomes: a test case for predicting lifestyles and emergence of pathogens.</title>
        <authorList>
            <person name="Haridas S."/>
            <person name="Albert R."/>
            <person name="Binder M."/>
            <person name="Bloem J."/>
            <person name="Labutti K."/>
            <person name="Salamov A."/>
            <person name="Andreopoulos B."/>
            <person name="Baker S."/>
            <person name="Barry K."/>
            <person name="Bills G."/>
            <person name="Bluhm B."/>
            <person name="Cannon C."/>
            <person name="Castanera R."/>
            <person name="Culley D."/>
            <person name="Daum C."/>
            <person name="Ezra D."/>
            <person name="Gonzalez J."/>
            <person name="Henrissat B."/>
            <person name="Kuo A."/>
            <person name="Liang C."/>
            <person name="Lipzen A."/>
            <person name="Lutzoni F."/>
            <person name="Magnuson J."/>
            <person name="Mondo S."/>
            <person name="Nolan M."/>
            <person name="Ohm R."/>
            <person name="Pangilinan J."/>
            <person name="Park H.-J."/>
            <person name="Ramirez L."/>
            <person name="Alfaro M."/>
            <person name="Sun H."/>
            <person name="Tritt A."/>
            <person name="Yoshinaga Y."/>
            <person name="Zwiers L.-H."/>
            <person name="Turgeon B."/>
            <person name="Goodwin S."/>
            <person name="Spatafora J."/>
            <person name="Crous P."/>
            <person name="Grigoriev I."/>
        </authorList>
    </citation>
    <scope>NUCLEOTIDE SEQUENCE</scope>
    <source>
        <strain evidence="3">CBS 113818</strain>
    </source>
</reference>
<feature type="compositionally biased region" description="Basic residues" evidence="2">
    <location>
        <begin position="82"/>
        <end position="92"/>
    </location>
</feature>
<proteinExistence type="predicted"/>
<evidence type="ECO:0000256" key="1">
    <source>
        <dbReference type="SAM" id="Coils"/>
    </source>
</evidence>
<dbReference type="Proteomes" id="UP000799424">
    <property type="component" value="Unassembled WGS sequence"/>
</dbReference>
<feature type="coiled-coil region" evidence="1">
    <location>
        <begin position="193"/>
        <end position="227"/>
    </location>
</feature>
<evidence type="ECO:0000256" key="2">
    <source>
        <dbReference type="SAM" id="MobiDB-lite"/>
    </source>
</evidence>
<dbReference type="OrthoDB" id="3777651at2759"/>